<dbReference type="Proteomes" id="UP000622604">
    <property type="component" value="Unassembled WGS sequence"/>
</dbReference>
<feature type="domain" description="Flavinylation-associated cytochrome" evidence="2">
    <location>
        <begin position="80"/>
        <end position="139"/>
    </location>
</feature>
<gene>
    <name evidence="3" type="ORF">GCM10011274_09950</name>
</gene>
<protein>
    <recommendedName>
        <fullName evidence="2">Flavinylation-associated cytochrome domain-containing protein</fullName>
    </recommendedName>
</protein>
<feature type="transmembrane region" description="Helical" evidence="1">
    <location>
        <begin position="123"/>
        <end position="143"/>
    </location>
</feature>
<keyword evidence="1" id="KW-0472">Membrane</keyword>
<dbReference type="AlphaFoldDB" id="A0A8H9IDZ0"/>
<dbReference type="Pfam" id="PF14358">
    <property type="entry name" value="DUF4405"/>
    <property type="match status" value="1"/>
</dbReference>
<feature type="transmembrane region" description="Helical" evidence="1">
    <location>
        <begin position="39"/>
        <end position="58"/>
    </location>
</feature>
<sequence length="156" mass="18121">MSDWMQNLQKTRYVMDTLLLVSFMIVSAPQATGVPGHEWLSLLLIVPFAVHLLLHWDWIKQSAKRFSKKITAKERFSLVWNYLLYLMMLLATVSGFLVSVALLPTLNIELHIQDFWSKIHHDSATLIMPMIGVHLALHWSWIVNLTKRMRAKRAKA</sequence>
<evidence type="ECO:0000313" key="3">
    <source>
        <dbReference type="EMBL" id="GGZ53860.1"/>
    </source>
</evidence>
<name>A0A8H9IDZ0_9ALTE</name>
<feature type="transmembrane region" description="Helical" evidence="1">
    <location>
        <begin position="79"/>
        <end position="103"/>
    </location>
</feature>
<keyword evidence="1" id="KW-1133">Transmembrane helix</keyword>
<reference evidence="3" key="2">
    <citation type="submission" date="2020-09" db="EMBL/GenBank/DDBJ databases">
        <authorList>
            <person name="Sun Q."/>
            <person name="Kim S."/>
        </authorList>
    </citation>
    <scope>NUCLEOTIDE SEQUENCE</scope>
    <source>
        <strain evidence="3">KCTC 32337</strain>
    </source>
</reference>
<organism evidence="3 4">
    <name type="scientific">Paraglaciecola chathamensis</name>
    <dbReference type="NCBI Taxonomy" id="368405"/>
    <lineage>
        <taxon>Bacteria</taxon>
        <taxon>Pseudomonadati</taxon>
        <taxon>Pseudomonadota</taxon>
        <taxon>Gammaproteobacteria</taxon>
        <taxon>Alteromonadales</taxon>
        <taxon>Alteromonadaceae</taxon>
        <taxon>Paraglaciecola</taxon>
    </lineage>
</organism>
<evidence type="ECO:0000313" key="4">
    <source>
        <dbReference type="Proteomes" id="UP000622604"/>
    </source>
</evidence>
<reference evidence="3" key="1">
    <citation type="journal article" date="2014" name="Int. J. Syst. Evol. Microbiol.">
        <title>Complete genome sequence of Corynebacterium casei LMG S-19264T (=DSM 44701T), isolated from a smear-ripened cheese.</title>
        <authorList>
            <consortium name="US DOE Joint Genome Institute (JGI-PGF)"/>
            <person name="Walter F."/>
            <person name="Albersmeier A."/>
            <person name="Kalinowski J."/>
            <person name="Ruckert C."/>
        </authorList>
    </citation>
    <scope>NUCLEOTIDE SEQUENCE</scope>
    <source>
        <strain evidence="3">KCTC 32337</strain>
    </source>
</reference>
<dbReference type="InterPro" id="IPR025517">
    <property type="entry name" value="DUF4405"/>
</dbReference>
<feature type="transmembrane region" description="Helical" evidence="1">
    <location>
        <begin position="12"/>
        <end position="33"/>
    </location>
</feature>
<evidence type="ECO:0000259" key="2">
    <source>
        <dbReference type="Pfam" id="PF14358"/>
    </source>
</evidence>
<proteinExistence type="predicted"/>
<dbReference type="RefSeq" id="WP_013752924.1">
    <property type="nucleotide sequence ID" value="NZ_BMZC01000002.1"/>
</dbReference>
<comment type="caution">
    <text evidence="3">The sequence shown here is derived from an EMBL/GenBank/DDBJ whole genome shotgun (WGS) entry which is preliminary data.</text>
</comment>
<dbReference type="EMBL" id="BMZC01000002">
    <property type="protein sequence ID" value="GGZ53860.1"/>
    <property type="molecule type" value="Genomic_DNA"/>
</dbReference>
<evidence type="ECO:0000256" key="1">
    <source>
        <dbReference type="SAM" id="Phobius"/>
    </source>
</evidence>
<keyword evidence="1" id="KW-0812">Transmembrane</keyword>
<accession>A0A8H9IDZ0</accession>